<evidence type="ECO:0000313" key="7">
    <source>
        <dbReference type="Proteomes" id="UP000481861"/>
    </source>
</evidence>
<comment type="subcellular location">
    <subcellularLocation>
        <location evidence="1">Nucleus</location>
    </subcellularLocation>
</comment>
<dbReference type="GO" id="GO:0005634">
    <property type="term" value="C:nucleus"/>
    <property type="evidence" value="ECO:0007669"/>
    <property type="project" value="UniProtKB-SubCell"/>
</dbReference>
<feature type="compositionally biased region" description="Low complexity" evidence="4">
    <location>
        <begin position="536"/>
        <end position="551"/>
    </location>
</feature>
<feature type="compositionally biased region" description="Polar residues" evidence="4">
    <location>
        <begin position="303"/>
        <end position="355"/>
    </location>
</feature>
<keyword evidence="3" id="KW-0863">Zinc-finger</keyword>
<dbReference type="GO" id="GO:0008270">
    <property type="term" value="F:zinc ion binding"/>
    <property type="evidence" value="ECO:0007669"/>
    <property type="project" value="UniProtKB-KW"/>
</dbReference>
<gene>
    <name evidence="6" type="ORF">BDV95DRAFT_578023</name>
</gene>
<dbReference type="PROSITE" id="PS50103">
    <property type="entry name" value="ZF_C3H1"/>
    <property type="match status" value="1"/>
</dbReference>
<accession>A0A7C8I5X3</accession>
<feature type="compositionally biased region" description="Polar residues" evidence="4">
    <location>
        <begin position="516"/>
        <end position="525"/>
    </location>
</feature>
<evidence type="ECO:0000256" key="1">
    <source>
        <dbReference type="ARBA" id="ARBA00004123"/>
    </source>
</evidence>
<feature type="compositionally biased region" description="Polar residues" evidence="4">
    <location>
        <begin position="407"/>
        <end position="420"/>
    </location>
</feature>
<evidence type="ECO:0000256" key="2">
    <source>
        <dbReference type="ARBA" id="ARBA00023242"/>
    </source>
</evidence>
<evidence type="ECO:0000259" key="5">
    <source>
        <dbReference type="PROSITE" id="PS50103"/>
    </source>
</evidence>
<evidence type="ECO:0000256" key="4">
    <source>
        <dbReference type="SAM" id="MobiDB-lite"/>
    </source>
</evidence>
<feature type="region of interest" description="Disordered" evidence="4">
    <location>
        <begin position="243"/>
        <end position="607"/>
    </location>
</feature>
<comment type="caution">
    <text evidence="6">The sequence shown here is derived from an EMBL/GenBank/DDBJ whole genome shotgun (WGS) entry which is preliminary data.</text>
</comment>
<name>A0A7C8I5X3_9PLEO</name>
<keyword evidence="2" id="KW-0539">Nucleus</keyword>
<dbReference type="InterPro" id="IPR051767">
    <property type="entry name" value="Nucleoporin_NUP42"/>
</dbReference>
<keyword evidence="7" id="KW-1185">Reference proteome</keyword>
<dbReference type="SMART" id="SM00356">
    <property type="entry name" value="ZnF_C3H1"/>
    <property type="match status" value="1"/>
</dbReference>
<feature type="compositionally biased region" description="Low complexity" evidence="4">
    <location>
        <begin position="560"/>
        <end position="580"/>
    </location>
</feature>
<feature type="compositionally biased region" description="Basic and acidic residues" evidence="4">
    <location>
        <begin position="587"/>
        <end position="598"/>
    </location>
</feature>
<dbReference type="Pfam" id="PF00642">
    <property type="entry name" value="zf-CCCH"/>
    <property type="match status" value="1"/>
</dbReference>
<organism evidence="6 7">
    <name type="scientific">Massariosphaeria phaeospora</name>
    <dbReference type="NCBI Taxonomy" id="100035"/>
    <lineage>
        <taxon>Eukaryota</taxon>
        <taxon>Fungi</taxon>
        <taxon>Dikarya</taxon>
        <taxon>Ascomycota</taxon>
        <taxon>Pezizomycotina</taxon>
        <taxon>Dothideomycetes</taxon>
        <taxon>Pleosporomycetidae</taxon>
        <taxon>Pleosporales</taxon>
        <taxon>Pleosporales incertae sedis</taxon>
        <taxon>Massariosphaeria</taxon>
    </lineage>
</organism>
<protein>
    <recommendedName>
        <fullName evidence="5">C3H1-type domain-containing protein</fullName>
    </recommendedName>
</protein>
<dbReference type="Gene3D" id="4.10.1000.10">
    <property type="entry name" value="Zinc finger, CCCH-type"/>
    <property type="match status" value="1"/>
</dbReference>
<feature type="zinc finger region" description="C3H1-type" evidence="3">
    <location>
        <begin position="62"/>
        <end position="89"/>
    </location>
</feature>
<feature type="domain" description="C3H1-type" evidence="5">
    <location>
        <begin position="62"/>
        <end position="89"/>
    </location>
</feature>
<feature type="compositionally biased region" description="Low complexity" evidence="4">
    <location>
        <begin position="499"/>
        <end position="509"/>
    </location>
</feature>
<dbReference type="EMBL" id="JAADJZ010000017">
    <property type="protein sequence ID" value="KAF2868972.1"/>
    <property type="molecule type" value="Genomic_DNA"/>
</dbReference>
<dbReference type="InterPro" id="IPR000571">
    <property type="entry name" value="Znf_CCCH"/>
</dbReference>
<dbReference type="Proteomes" id="UP000481861">
    <property type="component" value="Unassembled WGS sequence"/>
</dbReference>
<dbReference type="AlphaFoldDB" id="A0A7C8I5X3"/>
<keyword evidence="3" id="KW-0479">Metal-binding</keyword>
<feature type="compositionally biased region" description="Low complexity" evidence="4">
    <location>
        <begin position="473"/>
        <end position="484"/>
    </location>
</feature>
<keyword evidence="3" id="KW-0862">Zinc</keyword>
<reference evidence="6 7" key="1">
    <citation type="submission" date="2020-01" db="EMBL/GenBank/DDBJ databases">
        <authorList>
            <consortium name="DOE Joint Genome Institute"/>
            <person name="Haridas S."/>
            <person name="Albert R."/>
            <person name="Binder M."/>
            <person name="Bloem J."/>
            <person name="Labutti K."/>
            <person name="Salamov A."/>
            <person name="Andreopoulos B."/>
            <person name="Baker S.E."/>
            <person name="Barry K."/>
            <person name="Bills G."/>
            <person name="Bluhm B.H."/>
            <person name="Cannon C."/>
            <person name="Castanera R."/>
            <person name="Culley D.E."/>
            <person name="Daum C."/>
            <person name="Ezra D."/>
            <person name="Gonzalez J.B."/>
            <person name="Henrissat B."/>
            <person name="Kuo A."/>
            <person name="Liang C."/>
            <person name="Lipzen A."/>
            <person name="Lutzoni F."/>
            <person name="Magnuson J."/>
            <person name="Mondo S."/>
            <person name="Nolan M."/>
            <person name="Ohm R."/>
            <person name="Pangilinan J."/>
            <person name="Park H.-J.H."/>
            <person name="Ramirez L."/>
            <person name="Alfaro M."/>
            <person name="Sun H."/>
            <person name="Tritt A."/>
            <person name="Yoshinaga Y."/>
            <person name="Zwiers L.-H.L."/>
            <person name="Turgeon B.G."/>
            <person name="Goodwin S.B."/>
            <person name="Spatafora J.W."/>
            <person name="Crous P.W."/>
            <person name="Grigoriev I.V."/>
        </authorList>
    </citation>
    <scope>NUCLEOTIDE SEQUENCE [LARGE SCALE GENOMIC DNA]</scope>
    <source>
        <strain evidence="6 7">CBS 611.86</strain>
    </source>
</reference>
<dbReference type="OrthoDB" id="20729at2759"/>
<evidence type="ECO:0000256" key="3">
    <source>
        <dbReference type="PROSITE-ProRule" id="PRU00723"/>
    </source>
</evidence>
<sequence length="646" mass="67481">MLPPDWGKRLSADLPLLSPAISNITSHRFAPAHIYQQPYSFLHRFPDTPQPEESHPPYLNYGDAMAVCTFFQRGYCKFGDRCNNEHPNGQTRAPAGNYGGSNTNRFGAFNGGGDRYRPGQQAGSTFAGGRDTRTPRFHLTKDDIKADLTDQRPIYPLSCFGPGRDAPRQLIEGRVEVSPEELRVRYYSQGATGNEAVAQNEEQELHTMMQQQVEAILKDLNGAMKYVEDGADIHPNRVDIAQGKAFPNTPADAPSNQPNSDPFPKASSNSFGNTNQSSASAFGQPSTSAFGQPRPTPFGQPSGLGQTASPFGQPSNPGQTTSAFGQPANPGQSTSAFGQPSNPGQTTSAFGQTTILGGGGAFGKPTMPGSNSNPFGQPAQLGGSAFGQPSAVGSAFGKPSLPGTGSAFGQTGAMGQQSAFGQPPASTAAPAFGQPSAPVATPAFGQSSTPSQTSAFGQPSAPGSNPFGKPAFGQSGLGQPSQPGAAVPPFAQRATQPQASVVSASVNSNPFGTPAPLQQTNTFGQTGFGVARNQMPSSQSVQPSVPQPAAATTGSPFAASAQTSTPSMQPTQPTASPAAAHGNGGKPIDERDRFKEGNSADYEGEQGRILEEIYRRVGRLGRFDENEDIPLIPPKCEWIVPVELPR</sequence>
<dbReference type="PANTHER" id="PTHR46527">
    <property type="entry name" value="NUCLEOPORIN-LIKE PROTEIN 2"/>
    <property type="match status" value="1"/>
</dbReference>
<dbReference type="PANTHER" id="PTHR46527:SF1">
    <property type="entry name" value="NUCLEOPORIN NUP42"/>
    <property type="match status" value="1"/>
</dbReference>
<proteinExistence type="predicted"/>
<feature type="compositionally biased region" description="Polar residues" evidence="4">
    <location>
        <begin position="444"/>
        <end position="463"/>
    </location>
</feature>
<evidence type="ECO:0000313" key="6">
    <source>
        <dbReference type="EMBL" id="KAF2868972.1"/>
    </source>
</evidence>
<feature type="compositionally biased region" description="Polar residues" evidence="4">
    <location>
        <begin position="254"/>
        <end position="290"/>
    </location>
</feature>